<feature type="compositionally biased region" description="Basic and acidic residues" evidence="1">
    <location>
        <begin position="104"/>
        <end position="119"/>
    </location>
</feature>
<comment type="caution">
    <text evidence="2">The sequence shown here is derived from an EMBL/GenBank/DDBJ whole genome shotgun (WGS) entry which is preliminary data.</text>
</comment>
<protein>
    <submittedName>
        <fullName evidence="2">Uncharacterized protein</fullName>
    </submittedName>
</protein>
<proteinExistence type="predicted"/>
<name>A0ABQ9XAM2_9EUKA</name>
<sequence>MTIDRILLASESSPDRNFVFTTPFFFPSSAFPKNPIGVVACSVAVENGIVDIGQLDGGEHRPLWTNRKMFKLTLDLSDAKSEVQRASGRIRSWTLSAARRHSHRPSEHNEHFSHPETFSKKRRPALPSSLSETMRVGGGRMRKMPNVGTATPVTSLEELLRGLTIDINDCQRCSFIILVKALIPRDFSTLDIKNNERVRMSVNSSTNSLLEDCVNLRMLKFALFGTHDLSSLPIKSSGHSCDSSLSSRTPLAASS</sequence>
<evidence type="ECO:0000313" key="3">
    <source>
        <dbReference type="Proteomes" id="UP001281761"/>
    </source>
</evidence>
<evidence type="ECO:0000313" key="2">
    <source>
        <dbReference type="EMBL" id="KAK2947336.1"/>
    </source>
</evidence>
<reference evidence="2 3" key="1">
    <citation type="journal article" date="2022" name="bioRxiv">
        <title>Genomics of Preaxostyla Flagellates Illuminates Evolutionary Transitions and the Path Towards Mitochondrial Loss.</title>
        <authorList>
            <person name="Novak L.V.F."/>
            <person name="Treitli S.C."/>
            <person name="Pyrih J."/>
            <person name="Halakuc P."/>
            <person name="Pipaliya S.V."/>
            <person name="Vacek V."/>
            <person name="Brzon O."/>
            <person name="Soukal P."/>
            <person name="Eme L."/>
            <person name="Dacks J.B."/>
            <person name="Karnkowska A."/>
            <person name="Elias M."/>
            <person name="Hampl V."/>
        </authorList>
    </citation>
    <scope>NUCLEOTIDE SEQUENCE [LARGE SCALE GENOMIC DNA]</scope>
    <source>
        <strain evidence="2">NAU3</strain>
        <tissue evidence="2">Gut</tissue>
    </source>
</reference>
<organism evidence="2 3">
    <name type="scientific">Blattamonas nauphoetae</name>
    <dbReference type="NCBI Taxonomy" id="2049346"/>
    <lineage>
        <taxon>Eukaryota</taxon>
        <taxon>Metamonada</taxon>
        <taxon>Preaxostyla</taxon>
        <taxon>Oxymonadida</taxon>
        <taxon>Blattamonas</taxon>
    </lineage>
</organism>
<feature type="compositionally biased region" description="Low complexity" evidence="1">
    <location>
        <begin position="236"/>
        <end position="247"/>
    </location>
</feature>
<accession>A0ABQ9XAM2</accession>
<feature type="region of interest" description="Disordered" evidence="1">
    <location>
        <begin position="96"/>
        <end position="130"/>
    </location>
</feature>
<feature type="region of interest" description="Disordered" evidence="1">
    <location>
        <begin position="234"/>
        <end position="255"/>
    </location>
</feature>
<dbReference type="Proteomes" id="UP001281761">
    <property type="component" value="Unassembled WGS sequence"/>
</dbReference>
<dbReference type="EMBL" id="JARBJD010000204">
    <property type="protein sequence ID" value="KAK2947336.1"/>
    <property type="molecule type" value="Genomic_DNA"/>
</dbReference>
<keyword evidence="3" id="KW-1185">Reference proteome</keyword>
<gene>
    <name evidence="2" type="ORF">BLNAU_17723</name>
</gene>
<evidence type="ECO:0000256" key="1">
    <source>
        <dbReference type="SAM" id="MobiDB-lite"/>
    </source>
</evidence>